<protein>
    <submittedName>
        <fullName evidence="1">Uncharacterized protein</fullName>
    </submittedName>
</protein>
<evidence type="ECO:0000313" key="2">
    <source>
        <dbReference type="Proteomes" id="UP000219369"/>
    </source>
</evidence>
<proteinExistence type="predicted"/>
<dbReference type="Proteomes" id="UP000219369">
    <property type="component" value="Unassembled WGS sequence"/>
</dbReference>
<dbReference type="EMBL" id="FMJY01000024">
    <property type="protein sequence ID" value="SCO92833.1"/>
    <property type="molecule type" value="Genomic_DNA"/>
</dbReference>
<accession>A0A2H3TW46</accession>
<sequence>MPSLTSFKN</sequence>
<gene>
    <name evidence="1" type="ORF">FRV6_16961</name>
</gene>
<evidence type="ECO:0000313" key="1">
    <source>
        <dbReference type="EMBL" id="SCO92833.1"/>
    </source>
</evidence>
<organism evidence="1 2">
    <name type="scientific">Fusarium oxysporum</name>
    <name type="common">Fusarium vascular wilt</name>
    <dbReference type="NCBI Taxonomy" id="5507"/>
    <lineage>
        <taxon>Eukaryota</taxon>
        <taxon>Fungi</taxon>
        <taxon>Dikarya</taxon>
        <taxon>Ascomycota</taxon>
        <taxon>Pezizomycotina</taxon>
        <taxon>Sordariomycetes</taxon>
        <taxon>Hypocreomycetidae</taxon>
        <taxon>Hypocreales</taxon>
        <taxon>Nectriaceae</taxon>
        <taxon>Fusarium</taxon>
        <taxon>Fusarium oxysporum species complex</taxon>
    </lineage>
</organism>
<name>A0A2H3TW46_FUSOX</name>
<reference evidence="2" key="1">
    <citation type="submission" date="2016-09" db="EMBL/GenBank/DDBJ databases">
        <authorList>
            <person name="Guldener U."/>
        </authorList>
    </citation>
    <scope>NUCLEOTIDE SEQUENCE [LARGE SCALE GENOMIC DNA]</scope>
    <source>
        <strain evidence="2">V64-1</strain>
    </source>
</reference>